<evidence type="ECO:0000256" key="2">
    <source>
        <dbReference type="RuleBase" id="RU000383"/>
    </source>
</evidence>
<dbReference type="InterPro" id="IPR004367">
    <property type="entry name" value="Cyclin_C-dom"/>
</dbReference>
<proteinExistence type="inferred from homology"/>
<dbReference type="FunFam" id="1.10.472.10:FF:000093">
    <property type="entry name" value="Predicted protein"/>
    <property type="match status" value="1"/>
</dbReference>
<dbReference type="EMBL" id="HBHQ01020407">
    <property type="protein sequence ID" value="CAD9821916.1"/>
    <property type="molecule type" value="Transcribed_RNA"/>
</dbReference>
<feature type="domain" description="Cyclin-like" evidence="4">
    <location>
        <begin position="99"/>
        <end position="183"/>
    </location>
</feature>
<evidence type="ECO:0000256" key="3">
    <source>
        <dbReference type="SAM" id="MobiDB-lite"/>
    </source>
</evidence>
<dbReference type="SMART" id="SM00385">
    <property type="entry name" value="CYCLIN"/>
    <property type="match status" value="1"/>
</dbReference>
<dbReference type="AlphaFoldDB" id="A0A7S2UJQ3"/>
<dbReference type="SUPFAM" id="SSF47954">
    <property type="entry name" value="Cyclin-like"/>
    <property type="match status" value="1"/>
</dbReference>
<dbReference type="Pfam" id="PF00134">
    <property type="entry name" value="Cyclin_N"/>
    <property type="match status" value="1"/>
</dbReference>
<keyword evidence="1 2" id="KW-0195">Cyclin</keyword>
<name>A0A7S2UJQ3_9STRA</name>
<organism evidence="5">
    <name type="scientific">Attheya septentrionalis</name>
    <dbReference type="NCBI Taxonomy" id="420275"/>
    <lineage>
        <taxon>Eukaryota</taxon>
        <taxon>Sar</taxon>
        <taxon>Stramenopiles</taxon>
        <taxon>Ochrophyta</taxon>
        <taxon>Bacillariophyta</taxon>
        <taxon>Coscinodiscophyceae</taxon>
        <taxon>Chaetocerotophycidae</taxon>
        <taxon>Chaetocerotales</taxon>
        <taxon>Attheyaceae</taxon>
        <taxon>Attheya</taxon>
    </lineage>
</organism>
<reference evidence="5" key="1">
    <citation type="submission" date="2021-01" db="EMBL/GenBank/DDBJ databases">
        <authorList>
            <person name="Corre E."/>
            <person name="Pelletier E."/>
            <person name="Niang G."/>
            <person name="Scheremetjew M."/>
            <person name="Finn R."/>
            <person name="Kale V."/>
            <person name="Holt S."/>
            <person name="Cochrane G."/>
            <person name="Meng A."/>
            <person name="Brown T."/>
            <person name="Cohen L."/>
        </authorList>
    </citation>
    <scope>NUCLEOTIDE SEQUENCE</scope>
    <source>
        <strain evidence="5">CCMP2084</strain>
    </source>
</reference>
<dbReference type="InterPro" id="IPR006671">
    <property type="entry name" value="Cyclin_N"/>
</dbReference>
<feature type="region of interest" description="Disordered" evidence="3">
    <location>
        <begin position="306"/>
        <end position="325"/>
    </location>
</feature>
<dbReference type="InterPro" id="IPR039361">
    <property type="entry name" value="Cyclin"/>
</dbReference>
<dbReference type="Pfam" id="PF02984">
    <property type="entry name" value="Cyclin_C"/>
    <property type="match status" value="1"/>
</dbReference>
<comment type="similarity">
    <text evidence="2">Belongs to the cyclin family.</text>
</comment>
<dbReference type="InterPro" id="IPR036915">
    <property type="entry name" value="Cyclin-like_sf"/>
</dbReference>
<evidence type="ECO:0000259" key="4">
    <source>
        <dbReference type="SMART" id="SM00385"/>
    </source>
</evidence>
<accession>A0A7S2UJQ3</accession>
<evidence type="ECO:0000313" key="5">
    <source>
        <dbReference type="EMBL" id="CAD9821916.1"/>
    </source>
</evidence>
<dbReference type="Gene3D" id="1.10.472.10">
    <property type="entry name" value="Cyclin-like"/>
    <property type="match status" value="2"/>
</dbReference>
<protein>
    <recommendedName>
        <fullName evidence="4">Cyclin-like domain-containing protein</fullName>
    </recommendedName>
</protein>
<gene>
    <name evidence="5" type="ORF">ASEP1449_LOCUS13750</name>
</gene>
<sequence length="341" mass="39430">MTRSGKLLNLKMKGIRSLPQTTHLRDREEIRDRIGVMMRQEGSTYKCRDYIRRRQVKCFDNSSVLICDQVKGLCYLDHQDDHMVAPSSVDTSCREKMCEWSYRIIDHFHADREIVAVSFSYLDRFLDSCNCDKMSFKLAAMTTLYIATKIYNAREIPMSALAELSRGEYEPKHIAEMERKILLTLSWHVHPPTTQCVMSHLYTIFPNSQPSVKRTVFQRASFFAELSVFHYSFVTRPISAIAIAALLNSMEGLDRSQGSSELQAEFLERVELETDLKYDLHNIEALRDELWEVYGSSQQYKYDAMPFTTPQRSPTPSVIEKSDENLGDSPVCVSYMDRYAA</sequence>
<dbReference type="InterPro" id="IPR013763">
    <property type="entry name" value="Cyclin-like_dom"/>
</dbReference>
<evidence type="ECO:0000256" key="1">
    <source>
        <dbReference type="ARBA" id="ARBA00023127"/>
    </source>
</evidence>
<dbReference type="PANTHER" id="PTHR10177">
    <property type="entry name" value="CYCLINS"/>
    <property type="match status" value="1"/>
</dbReference>